<sequence length="50" mass="5335">MLAFVMGYLVLIGISTVVVIILICNAPVIEEDGLPDRAARPESAYTKKSG</sequence>
<gene>
    <name evidence="2" type="ORF">SAMN04490355_10321</name>
</gene>
<keyword evidence="3" id="KW-1185">Reference proteome</keyword>
<keyword evidence="1" id="KW-1133">Transmembrane helix</keyword>
<dbReference type="Proteomes" id="UP000199520">
    <property type="component" value="Unassembled WGS sequence"/>
</dbReference>
<name>A0A1I4MBP6_9FIRM</name>
<keyword evidence="1" id="KW-0812">Transmembrane</keyword>
<feature type="transmembrane region" description="Helical" evidence="1">
    <location>
        <begin position="6"/>
        <end position="28"/>
    </location>
</feature>
<reference evidence="3" key="1">
    <citation type="submission" date="2016-10" db="EMBL/GenBank/DDBJ databases">
        <authorList>
            <person name="Varghese N."/>
            <person name="Submissions S."/>
        </authorList>
    </citation>
    <scope>NUCLEOTIDE SEQUENCE [LARGE SCALE GENOMIC DNA]</scope>
    <source>
        <strain evidence="3">DSM 13327</strain>
    </source>
</reference>
<keyword evidence="1" id="KW-0472">Membrane</keyword>
<evidence type="ECO:0000256" key="1">
    <source>
        <dbReference type="SAM" id="Phobius"/>
    </source>
</evidence>
<evidence type="ECO:0000313" key="3">
    <source>
        <dbReference type="Proteomes" id="UP000199520"/>
    </source>
</evidence>
<accession>A0A1I4MBP6</accession>
<protein>
    <submittedName>
        <fullName evidence="2">Uncharacterized protein</fullName>
    </submittedName>
</protein>
<organism evidence="2 3">
    <name type="scientific">Pelosinus propionicus DSM 13327</name>
    <dbReference type="NCBI Taxonomy" id="1123291"/>
    <lineage>
        <taxon>Bacteria</taxon>
        <taxon>Bacillati</taxon>
        <taxon>Bacillota</taxon>
        <taxon>Negativicutes</taxon>
        <taxon>Selenomonadales</taxon>
        <taxon>Sporomusaceae</taxon>
        <taxon>Pelosinus</taxon>
    </lineage>
</organism>
<dbReference type="AlphaFoldDB" id="A0A1I4MBP6"/>
<evidence type="ECO:0000313" key="2">
    <source>
        <dbReference type="EMBL" id="SFM00596.1"/>
    </source>
</evidence>
<dbReference type="EMBL" id="FOTS01000032">
    <property type="protein sequence ID" value="SFM00596.1"/>
    <property type="molecule type" value="Genomic_DNA"/>
</dbReference>
<dbReference type="RefSeq" id="WP_175490580.1">
    <property type="nucleotide sequence ID" value="NZ_FOTS01000032.1"/>
</dbReference>
<proteinExistence type="predicted"/>
<dbReference type="STRING" id="1123291.SAMN04490355_10321"/>